<dbReference type="PANTHER" id="PTHR37422:SF17">
    <property type="entry name" value="O-ANTIGEN LIGASE"/>
    <property type="match status" value="1"/>
</dbReference>
<dbReference type="PANTHER" id="PTHR37422">
    <property type="entry name" value="TEICHURONIC ACID BIOSYNTHESIS PROTEIN TUAE"/>
    <property type="match status" value="1"/>
</dbReference>
<feature type="domain" description="O-antigen ligase-related" evidence="6">
    <location>
        <begin position="197"/>
        <end position="335"/>
    </location>
</feature>
<keyword evidence="8" id="KW-1185">Reference proteome</keyword>
<feature type="transmembrane region" description="Helical" evidence="5">
    <location>
        <begin position="89"/>
        <end position="107"/>
    </location>
</feature>
<evidence type="ECO:0000313" key="8">
    <source>
        <dbReference type="Proteomes" id="UP000660110"/>
    </source>
</evidence>
<reference evidence="7" key="1">
    <citation type="journal article" date="2014" name="Int. J. Syst. Evol. Microbiol.">
        <title>Complete genome sequence of Corynebacterium casei LMG S-19264T (=DSM 44701T), isolated from a smear-ripened cheese.</title>
        <authorList>
            <consortium name="US DOE Joint Genome Institute (JGI-PGF)"/>
            <person name="Walter F."/>
            <person name="Albersmeier A."/>
            <person name="Kalinowski J."/>
            <person name="Ruckert C."/>
        </authorList>
    </citation>
    <scope>NUCLEOTIDE SEQUENCE</scope>
    <source>
        <strain evidence="7">CGMCC 1.12153</strain>
    </source>
</reference>
<evidence type="ECO:0000256" key="5">
    <source>
        <dbReference type="SAM" id="Phobius"/>
    </source>
</evidence>
<evidence type="ECO:0000256" key="4">
    <source>
        <dbReference type="ARBA" id="ARBA00023136"/>
    </source>
</evidence>
<feature type="transmembrane region" description="Helical" evidence="5">
    <location>
        <begin position="327"/>
        <end position="346"/>
    </location>
</feature>
<dbReference type="AlphaFoldDB" id="A0A917B866"/>
<protein>
    <submittedName>
        <fullName evidence="7">Polysaccharide polymerase</fullName>
    </submittedName>
</protein>
<keyword evidence="2 5" id="KW-0812">Transmembrane</keyword>
<dbReference type="GO" id="GO:0016020">
    <property type="term" value="C:membrane"/>
    <property type="evidence" value="ECO:0007669"/>
    <property type="project" value="UniProtKB-SubCell"/>
</dbReference>
<dbReference type="InterPro" id="IPR007016">
    <property type="entry name" value="O-antigen_ligase-rel_domated"/>
</dbReference>
<feature type="transmembrane region" description="Helical" evidence="5">
    <location>
        <begin position="62"/>
        <end position="82"/>
    </location>
</feature>
<feature type="transmembrane region" description="Helical" evidence="5">
    <location>
        <begin position="234"/>
        <end position="256"/>
    </location>
</feature>
<evidence type="ECO:0000256" key="1">
    <source>
        <dbReference type="ARBA" id="ARBA00004141"/>
    </source>
</evidence>
<feature type="transmembrane region" description="Helical" evidence="5">
    <location>
        <begin position="39"/>
        <end position="56"/>
    </location>
</feature>
<dbReference type="EMBL" id="BMEL01000003">
    <property type="protein sequence ID" value="GGF25891.1"/>
    <property type="molecule type" value="Genomic_DNA"/>
</dbReference>
<feature type="transmembrane region" description="Helical" evidence="5">
    <location>
        <begin position="358"/>
        <end position="385"/>
    </location>
</feature>
<comment type="caution">
    <text evidence="7">The sequence shown here is derived from an EMBL/GenBank/DDBJ whole genome shotgun (WGS) entry which is preliminary data.</text>
</comment>
<feature type="transmembrane region" description="Helical" evidence="5">
    <location>
        <begin position="119"/>
        <end position="143"/>
    </location>
</feature>
<dbReference type="Pfam" id="PF04932">
    <property type="entry name" value="Wzy_C"/>
    <property type="match status" value="1"/>
</dbReference>
<gene>
    <name evidence="7" type="ORF">GCM10010954_26050</name>
</gene>
<keyword evidence="3 5" id="KW-1133">Transmembrane helix</keyword>
<proteinExistence type="predicted"/>
<dbReference type="InterPro" id="IPR051533">
    <property type="entry name" value="WaaL-like"/>
</dbReference>
<dbReference type="Proteomes" id="UP000660110">
    <property type="component" value="Unassembled WGS sequence"/>
</dbReference>
<feature type="transmembrane region" description="Helical" evidence="5">
    <location>
        <begin position="197"/>
        <end position="227"/>
    </location>
</feature>
<organism evidence="7 8">
    <name type="scientific">Halobacillus andaensis</name>
    <dbReference type="NCBI Taxonomy" id="1176239"/>
    <lineage>
        <taxon>Bacteria</taxon>
        <taxon>Bacillati</taxon>
        <taxon>Bacillota</taxon>
        <taxon>Bacilli</taxon>
        <taxon>Bacillales</taxon>
        <taxon>Bacillaceae</taxon>
        <taxon>Halobacillus</taxon>
    </lineage>
</organism>
<evidence type="ECO:0000313" key="7">
    <source>
        <dbReference type="EMBL" id="GGF25891.1"/>
    </source>
</evidence>
<name>A0A917B866_HALAA</name>
<feature type="transmembrane region" description="Helical" evidence="5">
    <location>
        <begin position="164"/>
        <end position="185"/>
    </location>
</feature>
<evidence type="ECO:0000256" key="3">
    <source>
        <dbReference type="ARBA" id="ARBA00022989"/>
    </source>
</evidence>
<evidence type="ECO:0000259" key="6">
    <source>
        <dbReference type="Pfam" id="PF04932"/>
    </source>
</evidence>
<accession>A0A917B866</accession>
<keyword evidence="4 5" id="KW-0472">Membrane</keyword>
<comment type="subcellular location">
    <subcellularLocation>
        <location evidence="1">Membrane</location>
        <topology evidence="1">Multi-pass membrane protein</topology>
    </subcellularLocation>
</comment>
<reference evidence="7" key="2">
    <citation type="submission" date="2020-09" db="EMBL/GenBank/DDBJ databases">
        <authorList>
            <person name="Sun Q."/>
            <person name="Zhou Y."/>
        </authorList>
    </citation>
    <scope>NUCLEOTIDE SEQUENCE</scope>
    <source>
        <strain evidence="7">CGMCC 1.12153</strain>
    </source>
</reference>
<feature type="transmembrane region" description="Helical" evidence="5">
    <location>
        <begin position="15"/>
        <end position="32"/>
    </location>
</feature>
<sequence length="422" mass="48821">MEYRLVTHTKPHKPIVFFLFLLVMLANYNIYIGFALKPYMLFSIFYLIFFMNYFRFYKMQLYEILMLLFYLLYCFTGVFSLYPASSLRILIGIFIYIACYFVMRAILGRTNGTIINQSIAAVGILFNLASLILYFAGLVKVRFLFEGDRIYEYGMMLDRDYPRLVGLMQDPNFFVFYNTIFFAYYLSNTKSTINKLGLALCIITNLLTFSRGGLLVMIILLAVYIVLNNPIKNIKLIVGIALSLVTTFIVLVNMNFNLYELLSSRVEASSEDGGSGRLVLWGRAWDYFTSNMYTGIGAFNFSDYNTFDYGDSLTVHNTFLDILAESGLLGIFFYMMFIAIVFAQLIRQKVHRTNSYLFLTFLGFVLQMGFLSVIINDIFFLYLAILSNHLNNHVILQKSKVHPESMSPLRGGVYDERFITDR</sequence>
<evidence type="ECO:0000256" key="2">
    <source>
        <dbReference type="ARBA" id="ARBA00022692"/>
    </source>
</evidence>